<dbReference type="EMBL" id="CP055904">
    <property type="protein sequence ID" value="QMR40311.1"/>
    <property type="molecule type" value="Genomic_DNA"/>
</dbReference>
<gene>
    <name evidence="1" type="ORF">HV331_12815</name>
</gene>
<evidence type="ECO:0000313" key="2">
    <source>
        <dbReference type="Proteomes" id="UP000514462"/>
    </source>
</evidence>
<dbReference type="AlphaFoldDB" id="A0AAP9U5D2"/>
<organism evidence="1 2">
    <name type="scientific">Klebsiella aerogenes</name>
    <name type="common">Enterobacter aerogenes</name>
    <dbReference type="NCBI Taxonomy" id="548"/>
    <lineage>
        <taxon>Bacteria</taxon>
        <taxon>Pseudomonadati</taxon>
        <taxon>Pseudomonadota</taxon>
        <taxon>Gammaproteobacteria</taxon>
        <taxon>Enterobacterales</taxon>
        <taxon>Enterobacteriaceae</taxon>
        <taxon>Klebsiella/Raoultella group</taxon>
        <taxon>Klebsiella</taxon>
    </lineage>
</organism>
<name>A0AAP9U5D2_KLEAE</name>
<dbReference type="Proteomes" id="UP000514462">
    <property type="component" value="Chromosome"/>
</dbReference>
<sequence length="217" mass="24128">MTSFIKLELFEREAATPELNVKQLSLLLCGEDPELKTADIPDEKQEAYNIYYRYISKWRQASGVLHGGNGSNQPADVMFAMAYPLIDADLTPESIKKRCFDAVALIANRNGGKEILYKIGGEHLYNIGVEIGRNKRGAHRKIDEESNSLKLLGLLCILLAKKVGHSYLKNGEPAISSIYNDVVKLAEDEEISLKGISKSTVYKKIREALDVLVLGDD</sequence>
<reference evidence="2" key="1">
    <citation type="submission" date="2020-06" db="EMBL/GenBank/DDBJ databases">
        <title>REHAB project genomes.</title>
        <authorList>
            <person name="Shaw L.P."/>
        </authorList>
    </citation>
    <scope>NUCLEOTIDE SEQUENCE [LARGE SCALE GENOMIC DNA]</scope>
    <source>
        <strain evidence="2">RHBSTW-00938</strain>
    </source>
</reference>
<dbReference type="RefSeq" id="WP_182014379.1">
    <property type="nucleotide sequence ID" value="NZ_CP055904.1"/>
</dbReference>
<protein>
    <submittedName>
        <fullName evidence="1">Uncharacterized protein</fullName>
    </submittedName>
</protein>
<proteinExistence type="predicted"/>
<accession>A0AAP9U5D2</accession>
<evidence type="ECO:0000313" key="1">
    <source>
        <dbReference type="EMBL" id="QMR40311.1"/>
    </source>
</evidence>